<dbReference type="Gene3D" id="3.60.10.10">
    <property type="entry name" value="Endonuclease/exonuclease/phosphatase"/>
    <property type="match status" value="1"/>
</dbReference>
<comment type="caution">
    <text evidence="4">The sequence shown here is derived from an EMBL/GenBank/DDBJ whole genome shotgun (WGS) entry which is preliminary data.</text>
</comment>
<keyword evidence="5" id="KW-1185">Reference proteome</keyword>
<protein>
    <recommendedName>
        <fullName evidence="6">Endonuclease/Exonuclease/phosphatase family protein</fullName>
    </recommendedName>
</protein>
<reference evidence="4 5" key="1">
    <citation type="submission" date="2019-02" db="EMBL/GenBank/DDBJ databases">
        <title>Deep-cultivation of Planctomycetes and their phenomic and genomic characterization uncovers novel biology.</title>
        <authorList>
            <person name="Wiegand S."/>
            <person name="Jogler M."/>
            <person name="Boedeker C."/>
            <person name="Pinto D."/>
            <person name="Vollmers J."/>
            <person name="Rivas-Marin E."/>
            <person name="Kohn T."/>
            <person name="Peeters S.H."/>
            <person name="Heuer A."/>
            <person name="Rast P."/>
            <person name="Oberbeckmann S."/>
            <person name="Bunk B."/>
            <person name="Jeske O."/>
            <person name="Meyerdierks A."/>
            <person name="Storesund J.E."/>
            <person name="Kallscheuer N."/>
            <person name="Luecker S."/>
            <person name="Lage O.M."/>
            <person name="Pohl T."/>
            <person name="Merkel B.J."/>
            <person name="Hornburger P."/>
            <person name="Mueller R.-W."/>
            <person name="Bruemmer F."/>
            <person name="Labrenz M."/>
            <person name="Spormann A.M."/>
            <person name="Op Den Camp H."/>
            <person name="Overmann J."/>
            <person name="Amann R."/>
            <person name="Jetten M.S.M."/>
            <person name="Mascher T."/>
            <person name="Medema M.H."/>
            <person name="Devos D.P."/>
            <person name="Kaster A.-K."/>
            <person name="Ovreas L."/>
            <person name="Rohde M."/>
            <person name="Galperin M.Y."/>
            <person name="Jogler C."/>
        </authorList>
    </citation>
    <scope>NUCLEOTIDE SEQUENCE [LARGE SCALE GENOMIC DNA]</scope>
    <source>
        <strain evidence="4 5">Poly51</strain>
    </source>
</reference>
<keyword evidence="2" id="KW-0378">Hydrolase</keyword>
<keyword evidence="3" id="KW-1133">Transmembrane helix</keyword>
<keyword evidence="3" id="KW-0812">Transmembrane</keyword>
<dbReference type="SMART" id="SM00476">
    <property type="entry name" value="DNaseIc"/>
    <property type="match status" value="1"/>
</dbReference>
<dbReference type="PANTHER" id="PTHR11371">
    <property type="entry name" value="DEOXYRIBONUCLEASE"/>
    <property type="match status" value="1"/>
</dbReference>
<feature type="transmembrane region" description="Helical" evidence="3">
    <location>
        <begin position="15"/>
        <end position="32"/>
    </location>
</feature>
<dbReference type="SUPFAM" id="SSF56219">
    <property type="entry name" value="DNase I-like"/>
    <property type="match status" value="1"/>
</dbReference>
<keyword evidence="3" id="KW-0472">Membrane</keyword>
<dbReference type="InterPro" id="IPR036691">
    <property type="entry name" value="Endo/exonu/phosph_ase_sf"/>
</dbReference>
<dbReference type="Proteomes" id="UP000318288">
    <property type="component" value="Unassembled WGS sequence"/>
</dbReference>
<dbReference type="PANTHER" id="PTHR11371:SF31">
    <property type="entry name" value="EXTRACELLULAR NUCLEASE"/>
    <property type="match status" value="1"/>
</dbReference>
<evidence type="ECO:0000313" key="4">
    <source>
        <dbReference type="EMBL" id="TWU60622.1"/>
    </source>
</evidence>
<accession>A0A5C6FM96</accession>
<organism evidence="4 5">
    <name type="scientific">Rubripirellula tenax</name>
    <dbReference type="NCBI Taxonomy" id="2528015"/>
    <lineage>
        <taxon>Bacteria</taxon>
        <taxon>Pseudomonadati</taxon>
        <taxon>Planctomycetota</taxon>
        <taxon>Planctomycetia</taxon>
        <taxon>Pirellulales</taxon>
        <taxon>Pirellulaceae</taxon>
        <taxon>Rubripirellula</taxon>
    </lineage>
</organism>
<evidence type="ECO:0000313" key="5">
    <source>
        <dbReference type="Proteomes" id="UP000318288"/>
    </source>
</evidence>
<keyword evidence="1" id="KW-0540">Nuclease</keyword>
<name>A0A5C6FM96_9BACT</name>
<sequence>MLAPDMSDSQGGSPIQVAAVVLLLVGGGWYFFKNYEIAGLDNVSVTPKETSQSDGQFVNYVDAPVMIDPNRSIPDGNYAPPANPITLTSRSNAGLGFDGLGAEGIRDFSAPKTSLPTAAAAVIPSPRRYRSVKVASWALDGFGPTKLSNLAVRKHVTAVIRQFDVVALQQIASIERDLVPRLVEVINGGQVGSTFQNRYDYVLGESSGPAGRQEQLAFIFDTNQVLVDRRQTYTVEDPTQQMTYDPLVATFRAAKPDSQTAWTFSLVNVRVDLTRAQSEVALLPSVLHSVRADGRGEDDVVMLGLFQADDAYLVPTMGGGAMRAAVQGRATDIYGRYQTNNILIDTVPTSEFLGRAGVYDYARAQDINPIEAETVTSHLPVFADFTAHEGGAL</sequence>
<dbReference type="EMBL" id="SJPW01000001">
    <property type="protein sequence ID" value="TWU60622.1"/>
    <property type="molecule type" value="Genomic_DNA"/>
</dbReference>
<proteinExistence type="predicted"/>
<evidence type="ECO:0000256" key="3">
    <source>
        <dbReference type="SAM" id="Phobius"/>
    </source>
</evidence>
<dbReference type="GO" id="GO:0006308">
    <property type="term" value="P:DNA catabolic process"/>
    <property type="evidence" value="ECO:0007669"/>
    <property type="project" value="InterPro"/>
</dbReference>
<evidence type="ECO:0008006" key="6">
    <source>
        <dbReference type="Google" id="ProtNLM"/>
    </source>
</evidence>
<dbReference type="AlphaFoldDB" id="A0A5C6FM96"/>
<evidence type="ECO:0000256" key="2">
    <source>
        <dbReference type="ARBA" id="ARBA00022801"/>
    </source>
</evidence>
<evidence type="ECO:0000256" key="1">
    <source>
        <dbReference type="ARBA" id="ARBA00022722"/>
    </source>
</evidence>
<dbReference type="InterPro" id="IPR016202">
    <property type="entry name" value="DNase_I"/>
</dbReference>
<dbReference type="PRINTS" id="PR00130">
    <property type="entry name" value="DNASEI"/>
</dbReference>
<dbReference type="GO" id="GO:0016787">
    <property type="term" value="F:hydrolase activity"/>
    <property type="evidence" value="ECO:0007669"/>
    <property type="project" value="UniProtKB-KW"/>
</dbReference>
<dbReference type="GO" id="GO:0004536">
    <property type="term" value="F:DNA nuclease activity"/>
    <property type="evidence" value="ECO:0007669"/>
    <property type="project" value="InterPro"/>
</dbReference>
<gene>
    <name evidence="4" type="ORF">Poly51_09000</name>
</gene>